<dbReference type="Gene3D" id="1.10.10.10">
    <property type="entry name" value="Winged helix-like DNA-binding domain superfamily/Winged helix DNA-binding domain"/>
    <property type="match status" value="1"/>
</dbReference>
<dbReference type="SMART" id="SM00862">
    <property type="entry name" value="Trans_reg_C"/>
    <property type="match status" value="1"/>
</dbReference>
<evidence type="ECO:0000256" key="7">
    <source>
        <dbReference type="ARBA" id="ARBA00024867"/>
    </source>
</evidence>
<dbReference type="GO" id="GO:0000156">
    <property type="term" value="F:phosphorelay response regulator activity"/>
    <property type="evidence" value="ECO:0007669"/>
    <property type="project" value="TreeGrafter"/>
</dbReference>
<dbReference type="InterPro" id="IPR058211">
    <property type="entry name" value="VanR-like"/>
</dbReference>
<name>A0A9D1N702_9FIRM</name>
<evidence type="ECO:0000256" key="8">
    <source>
        <dbReference type="PROSITE-ProRule" id="PRU00169"/>
    </source>
</evidence>
<dbReference type="PROSITE" id="PS50110">
    <property type="entry name" value="RESPONSE_REGULATORY"/>
    <property type="match status" value="1"/>
</dbReference>
<dbReference type="InterPro" id="IPR011006">
    <property type="entry name" value="CheY-like_superfamily"/>
</dbReference>
<dbReference type="SMART" id="SM00448">
    <property type="entry name" value="REC"/>
    <property type="match status" value="1"/>
</dbReference>
<gene>
    <name evidence="12" type="primary">vanR</name>
    <name evidence="12" type="ORF">IAD25_03750</name>
</gene>
<dbReference type="Proteomes" id="UP000824130">
    <property type="component" value="Unassembled WGS sequence"/>
</dbReference>
<dbReference type="InterPro" id="IPR001867">
    <property type="entry name" value="OmpR/PhoB-type_DNA-bd"/>
</dbReference>
<keyword evidence="6" id="KW-0804">Transcription</keyword>
<dbReference type="PANTHER" id="PTHR48111:SF2">
    <property type="entry name" value="RESPONSE REGULATOR SAER"/>
    <property type="match status" value="1"/>
</dbReference>
<evidence type="ECO:0000256" key="6">
    <source>
        <dbReference type="ARBA" id="ARBA00023163"/>
    </source>
</evidence>
<feature type="DNA-binding region" description="OmpR/PhoB-type" evidence="9">
    <location>
        <begin position="144"/>
        <end position="242"/>
    </location>
</feature>
<dbReference type="InterPro" id="IPR016032">
    <property type="entry name" value="Sig_transdc_resp-reg_C-effctor"/>
</dbReference>
<sequence>MKNAAKEKILIVDDETAIADLMEVYLKNEGYDVLKFYDGKSAIKCIDNETDIDLALLDVMLPDMDGFSICLHIREKHFYPVIMLTAKVEDMDKITGLTLGADDYITKPFNPLEVVARVKTQLRRYRRYNDAGAAGSVDAANTDPDELDIRNLHISKASHKCLLNGRELTLTPMEFSILWYLCQHRGKVVSSEELFEAVWGEKYIDNNNTVMAHIARLREKMGEPARKPKFIKTVWGVGYTIE</sequence>
<reference evidence="12" key="2">
    <citation type="journal article" date="2021" name="PeerJ">
        <title>Extensive microbial diversity within the chicken gut microbiome revealed by metagenomics and culture.</title>
        <authorList>
            <person name="Gilroy R."/>
            <person name="Ravi A."/>
            <person name="Getino M."/>
            <person name="Pursley I."/>
            <person name="Horton D.L."/>
            <person name="Alikhan N.F."/>
            <person name="Baker D."/>
            <person name="Gharbi K."/>
            <person name="Hall N."/>
            <person name="Watson M."/>
            <person name="Adriaenssens E.M."/>
            <person name="Foster-Nyarko E."/>
            <person name="Jarju S."/>
            <person name="Secka A."/>
            <person name="Antonio M."/>
            <person name="Oren A."/>
            <person name="Chaudhuri R.R."/>
            <person name="La Ragione R."/>
            <person name="Hildebrand F."/>
            <person name="Pallen M.J."/>
        </authorList>
    </citation>
    <scope>NUCLEOTIDE SEQUENCE</scope>
    <source>
        <strain evidence="12">ChiSjej4B22-8349</strain>
    </source>
</reference>
<keyword evidence="4" id="KW-0805">Transcription regulation</keyword>
<organism evidence="12 13">
    <name type="scientific">Candidatus Allocopromorpha excrementipullorum</name>
    <dbReference type="NCBI Taxonomy" id="2840743"/>
    <lineage>
        <taxon>Bacteria</taxon>
        <taxon>Bacillati</taxon>
        <taxon>Bacillota</taxon>
        <taxon>Clostridia</taxon>
        <taxon>Eubacteriales</taxon>
        <taxon>Eubacteriaceae</taxon>
        <taxon>Eubacteriaceae incertae sedis</taxon>
        <taxon>Candidatus Allocopromorpha</taxon>
    </lineage>
</organism>
<dbReference type="InterPro" id="IPR001789">
    <property type="entry name" value="Sig_transdc_resp-reg_receiver"/>
</dbReference>
<comment type="function">
    <text evidence="7">May play the central regulatory role in sporulation. It may be an element of the effector pathway responsible for the activation of sporulation genes in response to nutritional stress. Spo0A may act in concert with spo0H (a sigma factor) to control the expression of some genes that are critical to the sporulation process.</text>
</comment>
<dbReference type="GO" id="GO:0000976">
    <property type="term" value="F:transcription cis-regulatory region binding"/>
    <property type="evidence" value="ECO:0007669"/>
    <property type="project" value="TreeGrafter"/>
</dbReference>
<proteinExistence type="predicted"/>
<dbReference type="CDD" id="cd17574">
    <property type="entry name" value="REC_OmpR"/>
    <property type="match status" value="1"/>
</dbReference>
<dbReference type="GO" id="GO:0006355">
    <property type="term" value="P:regulation of DNA-templated transcription"/>
    <property type="evidence" value="ECO:0007669"/>
    <property type="project" value="InterPro"/>
</dbReference>
<dbReference type="CDD" id="cd00383">
    <property type="entry name" value="trans_reg_C"/>
    <property type="match status" value="1"/>
</dbReference>
<dbReference type="Pfam" id="PF00072">
    <property type="entry name" value="Response_reg"/>
    <property type="match status" value="1"/>
</dbReference>
<dbReference type="InterPro" id="IPR036388">
    <property type="entry name" value="WH-like_DNA-bd_sf"/>
</dbReference>
<evidence type="ECO:0000256" key="5">
    <source>
        <dbReference type="ARBA" id="ARBA00023125"/>
    </source>
</evidence>
<dbReference type="FunFam" id="3.40.50.2300:FF:000001">
    <property type="entry name" value="DNA-binding response regulator PhoB"/>
    <property type="match status" value="1"/>
</dbReference>
<keyword evidence="3" id="KW-0902">Two-component regulatory system</keyword>
<protein>
    <recommendedName>
        <fullName evidence="1">Stage 0 sporulation protein A homolog</fullName>
    </recommendedName>
</protein>
<feature type="domain" description="Response regulatory" evidence="10">
    <location>
        <begin position="8"/>
        <end position="122"/>
    </location>
</feature>
<evidence type="ECO:0000313" key="12">
    <source>
        <dbReference type="EMBL" id="HIU95808.1"/>
    </source>
</evidence>
<evidence type="ECO:0000313" key="13">
    <source>
        <dbReference type="Proteomes" id="UP000824130"/>
    </source>
</evidence>
<dbReference type="GO" id="GO:0032993">
    <property type="term" value="C:protein-DNA complex"/>
    <property type="evidence" value="ECO:0007669"/>
    <property type="project" value="TreeGrafter"/>
</dbReference>
<evidence type="ECO:0000256" key="9">
    <source>
        <dbReference type="PROSITE-ProRule" id="PRU01091"/>
    </source>
</evidence>
<evidence type="ECO:0000259" key="10">
    <source>
        <dbReference type="PROSITE" id="PS50110"/>
    </source>
</evidence>
<evidence type="ECO:0000256" key="3">
    <source>
        <dbReference type="ARBA" id="ARBA00023012"/>
    </source>
</evidence>
<reference evidence="12" key="1">
    <citation type="submission" date="2020-10" db="EMBL/GenBank/DDBJ databases">
        <authorList>
            <person name="Gilroy R."/>
        </authorList>
    </citation>
    <scope>NUCLEOTIDE SEQUENCE</scope>
    <source>
        <strain evidence="12">ChiSjej4B22-8349</strain>
    </source>
</reference>
<dbReference type="InterPro" id="IPR039420">
    <property type="entry name" value="WalR-like"/>
</dbReference>
<evidence type="ECO:0000256" key="4">
    <source>
        <dbReference type="ARBA" id="ARBA00023015"/>
    </source>
</evidence>
<keyword evidence="2 8" id="KW-0597">Phosphoprotein</keyword>
<evidence type="ECO:0000259" key="11">
    <source>
        <dbReference type="PROSITE" id="PS51755"/>
    </source>
</evidence>
<dbReference type="GO" id="GO:0005829">
    <property type="term" value="C:cytosol"/>
    <property type="evidence" value="ECO:0007669"/>
    <property type="project" value="TreeGrafter"/>
</dbReference>
<dbReference type="EMBL" id="DVOB01000081">
    <property type="protein sequence ID" value="HIU95808.1"/>
    <property type="molecule type" value="Genomic_DNA"/>
</dbReference>
<dbReference type="SUPFAM" id="SSF52172">
    <property type="entry name" value="CheY-like"/>
    <property type="match status" value="1"/>
</dbReference>
<comment type="caution">
    <text evidence="12">The sequence shown here is derived from an EMBL/GenBank/DDBJ whole genome shotgun (WGS) entry which is preliminary data.</text>
</comment>
<dbReference type="PROSITE" id="PS51755">
    <property type="entry name" value="OMPR_PHOB"/>
    <property type="match status" value="1"/>
</dbReference>
<accession>A0A9D1N702</accession>
<dbReference type="Gene3D" id="3.40.50.2300">
    <property type="match status" value="1"/>
</dbReference>
<dbReference type="Gene3D" id="6.10.250.690">
    <property type="match status" value="1"/>
</dbReference>
<dbReference type="FunFam" id="1.10.10.10:FF:000018">
    <property type="entry name" value="DNA-binding response regulator ResD"/>
    <property type="match status" value="1"/>
</dbReference>
<dbReference type="Pfam" id="PF00486">
    <property type="entry name" value="Trans_reg_C"/>
    <property type="match status" value="1"/>
</dbReference>
<keyword evidence="5 9" id="KW-0238">DNA-binding</keyword>
<dbReference type="PANTHER" id="PTHR48111">
    <property type="entry name" value="REGULATOR OF RPOS"/>
    <property type="match status" value="1"/>
</dbReference>
<feature type="modified residue" description="4-aspartylphosphate" evidence="8">
    <location>
        <position position="58"/>
    </location>
</feature>
<evidence type="ECO:0000256" key="1">
    <source>
        <dbReference type="ARBA" id="ARBA00018672"/>
    </source>
</evidence>
<dbReference type="AlphaFoldDB" id="A0A9D1N702"/>
<evidence type="ECO:0000256" key="2">
    <source>
        <dbReference type="ARBA" id="ARBA00022553"/>
    </source>
</evidence>
<dbReference type="NCBIfam" id="NF033117">
    <property type="entry name" value="vanR_ACDEGLN"/>
    <property type="match status" value="1"/>
</dbReference>
<feature type="domain" description="OmpR/PhoB-type" evidence="11">
    <location>
        <begin position="144"/>
        <end position="242"/>
    </location>
</feature>
<dbReference type="SUPFAM" id="SSF46894">
    <property type="entry name" value="C-terminal effector domain of the bipartite response regulators"/>
    <property type="match status" value="1"/>
</dbReference>